<evidence type="ECO:0000256" key="2">
    <source>
        <dbReference type="ARBA" id="ARBA00023125"/>
    </source>
</evidence>
<name>A0ABT4PAI6_9ACTN</name>
<dbReference type="Pfam" id="PF09339">
    <property type="entry name" value="HTH_IclR"/>
    <property type="match status" value="2"/>
</dbReference>
<reference evidence="7 8" key="1">
    <citation type="submission" date="2022-12" db="EMBL/GenBank/DDBJ databases">
        <authorList>
            <person name="Abashina T."/>
            <person name="Solyanikova I."/>
            <person name="Delegan Y."/>
        </authorList>
    </citation>
    <scope>NUCLEOTIDE SEQUENCE [LARGE SCALE GENOMIC DNA]</scope>
    <source>
        <strain evidence="7 8">IPS92ro</strain>
    </source>
</reference>
<feature type="domain" description="HTH iclR-type" evidence="5">
    <location>
        <begin position="299"/>
        <end position="360"/>
    </location>
</feature>
<keyword evidence="1" id="KW-0805">Transcription regulation</keyword>
<evidence type="ECO:0000256" key="1">
    <source>
        <dbReference type="ARBA" id="ARBA00023015"/>
    </source>
</evidence>
<organism evidence="7 8">
    <name type="scientific">Streptomyces rubrogriseus</name>
    <dbReference type="NCBI Taxonomy" id="194673"/>
    <lineage>
        <taxon>Bacteria</taxon>
        <taxon>Bacillati</taxon>
        <taxon>Actinomycetota</taxon>
        <taxon>Actinomycetes</taxon>
        <taxon>Kitasatosporales</taxon>
        <taxon>Streptomycetaceae</taxon>
        <taxon>Streptomyces</taxon>
        <taxon>Streptomyces violaceoruber group</taxon>
    </lineage>
</organism>
<sequence length="524" mass="55371">MPAHTTHDAARDEAVAPLLRGIAVLGRLTGADGGTLSLSALERTTGLARSTVDRLTATLARMGYVRLDGRDVALAPRLMELGNAYLAALRLPALLSARADGLADELDESVSLAVGDRDGIRFIHQATRRRAMSLSFRIGDLLPAERTAPGPLFAAEWTASDWHRWRERRAADPGDHSFPAVPPREPGAPGEDFARRAAKAAADGWALDDQLIEPGLVAVSVPVRDPGTGRVACVASVVSHTSRHTAPDLRAALLPRLRAAVTAMEDDLRAAPAPEPGPPPAGLALWTGASKQELGREFVESLARGLTVLTAFGEGRSALTLTQVAQATGLARATARRALLTHARAGLVAPAAGHTFTLTPRVLSLGFPPLSRTSLPEIAQPHLTALAERVHESASLAVLSDSGEEIQYTARASAARVLSARVTVGTRLPARATALGRVLLALPEVRARGYALVDEELEAGLRAIAVPVRDRTGRVVAALNVALHAARRTADDCVAQILPELRHTADLVETELRVAGRFCRVAVV</sequence>
<dbReference type="SUPFAM" id="SSF46785">
    <property type="entry name" value="Winged helix' DNA-binding domain"/>
    <property type="match status" value="2"/>
</dbReference>
<dbReference type="InterPro" id="IPR029016">
    <property type="entry name" value="GAF-like_dom_sf"/>
</dbReference>
<accession>A0ABT4PAI6</accession>
<dbReference type="InterPro" id="IPR005471">
    <property type="entry name" value="Tscrpt_reg_IclR_N"/>
</dbReference>
<dbReference type="Pfam" id="PF01614">
    <property type="entry name" value="IclR_C"/>
    <property type="match status" value="1"/>
</dbReference>
<dbReference type="SUPFAM" id="SSF55781">
    <property type="entry name" value="GAF domain-like"/>
    <property type="match status" value="2"/>
</dbReference>
<evidence type="ECO:0000259" key="5">
    <source>
        <dbReference type="PROSITE" id="PS51077"/>
    </source>
</evidence>
<feature type="domain" description="IclR-ED" evidence="6">
    <location>
        <begin position="77"/>
        <end position="270"/>
    </location>
</feature>
<evidence type="ECO:0000259" key="6">
    <source>
        <dbReference type="PROSITE" id="PS51078"/>
    </source>
</evidence>
<evidence type="ECO:0000313" key="8">
    <source>
        <dbReference type="Proteomes" id="UP001301132"/>
    </source>
</evidence>
<evidence type="ECO:0000256" key="4">
    <source>
        <dbReference type="SAM" id="MobiDB-lite"/>
    </source>
</evidence>
<dbReference type="PANTHER" id="PTHR30136:SF34">
    <property type="entry name" value="TRANSCRIPTIONAL REGULATOR"/>
    <property type="match status" value="1"/>
</dbReference>
<keyword evidence="8" id="KW-1185">Reference proteome</keyword>
<dbReference type="EMBL" id="JAPWHU010000482">
    <property type="protein sequence ID" value="MCZ4638142.1"/>
    <property type="molecule type" value="Genomic_DNA"/>
</dbReference>
<gene>
    <name evidence="7" type="ORF">O3S69_29305</name>
</gene>
<dbReference type="InterPro" id="IPR036390">
    <property type="entry name" value="WH_DNA-bd_sf"/>
</dbReference>
<dbReference type="InterPro" id="IPR036388">
    <property type="entry name" value="WH-like_DNA-bd_sf"/>
</dbReference>
<feature type="domain" description="HTH iclR-type" evidence="5">
    <location>
        <begin position="15"/>
        <end position="83"/>
    </location>
</feature>
<dbReference type="PROSITE" id="PS51077">
    <property type="entry name" value="HTH_ICLR"/>
    <property type="match status" value="2"/>
</dbReference>
<dbReference type="PANTHER" id="PTHR30136">
    <property type="entry name" value="HELIX-TURN-HELIX TRANSCRIPTIONAL REGULATOR, ICLR FAMILY"/>
    <property type="match status" value="1"/>
</dbReference>
<evidence type="ECO:0000256" key="3">
    <source>
        <dbReference type="ARBA" id="ARBA00023163"/>
    </source>
</evidence>
<keyword evidence="3" id="KW-0804">Transcription</keyword>
<feature type="region of interest" description="Disordered" evidence="4">
    <location>
        <begin position="171"/>
        <end position="191"/>
    </location>
</feature>
<dbReference type="SMART" id="SM00346">
    <property type="entry name" value="HTH_ICLR"/>
    <property type="match status" value="2"/>
</dbReference>
<protein>
    <submittedName>
        <fullName evidence="7">Helix-turn-helix domain-containing protein</fullName>
    </submittedName>
</protein>
<dbReference type="InterPro" id="IPR014757">
    <property type="entry name" value="Tscrpt_reg_IclR_C"/>
</dbReference>
<comment type="caution">
    <text evidence="7">The sequence shown here is derived from an EMBL/GenBank/DDBJ whole genome shotgun (WGS) entry which is preliminary data.</text>
</comment>
<feature type="domain" description="IclR-ED" evidence="6">
    <location>
        <begin position="361"/>
        <end position="514"/>
    </location>
</feature>
<proteinExistence type="predicted"/>
<dbReference type="RefSeq" id="WP_265697846.1">
    <property type="nucleotide sequence ID" value="NZ_JAPWHU010000482.1"/>
</dbReference>
<keyword evidence="2" id="KW-0238">DNA-binding</keyword>
<dbReference type="Gene3D" id="3.30.450.40">
    <property type="match status" value="3"/>
</dbReference>
<dbReference type="Gene3D" id="1.10.10.10">
    <property type="entry name" value="Winged helix-like DNA-binding domain superfamily/Winged helix DNA-binding domain"/>
    <property type="match status" value="2"/>
</dbReference>
<evidence type="ECO:0000313" key="7">
    <source>
        <dbReference type="EMBL" id="MCZ4638142.1"/>
    </source>
</evidence>
<dbReference type="Proteomes" id="UP001301132">
    <property type="component" value="Unassembled WGS sequence"/>
</dbReference>
<dbReference type="PROSITE" id="PS51078">
    <property type="entry name" value="ICLR_ED"/>
    <property type="match status" value="2"/>
</dbReference>
<dbReference type="InterPro" id="IPR050707">
    <property type="entry name" value="HTH_MetabolicPath_Reg"/>
</dbReference>